<dbReference type="SUPFAM" id="SSF48452">
    <property type="entry name" value="TPR-like"/>
    <property type="match status" value="1"/>
</dbReference>
<dbReference type="SUPFAM" id="SSF46894">
    <property type="entry name" value="C-terminal effector domain of the bipartite response regulators"/>
    <property type="match status" value="1"/>
</dbReference>
<evidence type="ECO:0000313" key="7">
    <source>
        <dbReference type="EMBL" id="GAA4556431.1"/>
    </source>
</evidence>
<dbReference type="InterPro" id="IPR051677">
    <property type="entry name" value="AfsR-DnrI-RedD_regulator"/>
</dbReference>
<organism evidence="7 8">
    <name type="scientific">Pseudonocardia xishanensis</name>
    <dbReference type="NCBI Taxonomy" id="630995"/>
    <lineage>
        <taxon>Bacteria</taxon>
        <taxon>Bacillati</taxon>
        <taxon>Actinomycetota</taxon>
        <taxon>Actinomycetes</taxon>
        <taxon>Pseudonocardiales</taxon>
        <taxon>Pseudonocardiaceae</taxon>
        <taxon>Pseudonocardia</taxon>
    </lineage>
</organism>
<dbReference type="PANTHER" id="PTHR35807:SF1">
    <property type="entry name" value="TRANSCRIPTIONAL REGULATOR REDD"/>
    <property type="match status" value="1"/>
</dbReference>
<dbReference type="Pfam" id="PF03704">
    <property type="entry name" value="BTAD"/>
    <property type="match status" value="1"/>
</dbReference>
<dbReference type="InterPro" id="IPR001867">
    <property type="entry name" value="OmpR/PhoB-type_DNA-bd"/>
</dbReference>
<evidence type="ECO:0000313" key="8">
    <source>
        <dbReference type="Proteomes" id="UP001501598"/>
    </source>
</evidence>
<dbReference type="SUPFAM" id="SSF52540">
    <property type="entry name" value="P-loop containing nucleoside triphosphate hydrolases"/>
    <property type="match status" value="1"/>
</dbReference>
<protein>
    <recommendedName>
        <fullName evidence="6">OmpR/PhoB-type domain-containing protein</fullName>
    </recommendedName>
</protein>
<dbReference type="RefSeq" id="WP_345425713.1">
    <property type="nucleotide sequence ID" value="NZ_BAABGT010000097.1"/>
</dbReference>
<evidence type="ECO:0000259" key="6">
    <source>
        <dbReference type="PROSITE" id="PS51755"/>
    </source>
</evidence>
<keyword evidence="4" id="KW-0804">Transcription</keyword>
<comment type="caution">
    <text evidence="7">The sequence shown here is derived from an EMBL/GenBank/DDBJ whole genome shotgun (WGS) entry which is preliminary data.</text>
</comment>
<reference evidence="8" key="1">
    <citation type="journal article" date="2019" name="Int. J. Syst. Evol. Microbiol.">
        <title>The Global Catalogue of Microorganisms (GCM) 10K type strain sequencing project: providing services to taxonomists for standard genome sequencing and annotation.</title>
        <authorList>
            <consortium name="The Broad Institute Genomics Platform"/>
            <consortium name="The Broad Institute Genome Sequencing Center for Infectious Disease"/>
            <person name="Wu L."/>
            <person name="Ma J."/>
        </authorList>
    </citation>
    <scope>NUCLEOTIDE SEQUENCE [LARGE SCALE GENOMIC DNA]</scope>
    <source>
        <strain evidence="8">JCM 17906</strain>
    </source>
</reference>
<evidence type="ECO:0000256" key="3">
    <source>
        <dbReference type="ARBA" id="ARBA00023125"/>
    </source>
</evidence>
<accession>A0ABP8S129</accession>
<dbReference type="InterPro" id="IPR003593">
    <property type="entry name" value="AAA+_ATPase"/>
</dbReference>
<dbReference type="InterPro" id="IPR036388">
    <property type="entry name" value="WH-like_DNA-bd_sf"/>
</dbReference>
<keyword evidence="3 5" id="KW-0238">DNA-binding</keyword>
<evidence type="ECO:0000256" key="1">
    <source>
        <dbReference type="ARBA" id="ARBA00005820"/>
    </source>
</evidence>
<dbReference type="InterPro" id="IPR011990">
    <property type="entry name" value="TPR-like_helical_dom_sf"/>
</dbReference>
<evidence type="ECO:0000256" key="4">
    <source>
        <dbReference type="ARBA" id="ARBA00023163"/>
    </source>
</evidence>
<dbReference type="InterPro" id="IPR027417">
    <property type="entry name" value="P-loop_NTPase"/>
</dbReference>
<dbReference type="InterPro" id="IPR016032">
    <property type="entry name" value="Sig_transdc_resp-reg_C-effctor"/>
</dbReference>
<dbReference type="Proteomes" id="UP001501598">
    <property type="component" value="Unassembled WGS sequence"/>
</dbReference>
<dbReference type="EMBL" id="BAABGT010000097">
    <property type="protein sequence ID" value="GAA4556431.1"/>
    <property type="molecule type" value="Genomic_DNA"/>
</dbReference>
<feature type="DNA-binding region" description="OmpR/PhoB-type" evidence="5">
    <location>
        <begin position="1"/>
        <end position="99"/>
    </location>
</feature>
<proteinExistence type="inferred from homology"/>
<dbReference type="SMART" id="SM00862">
    <property type="entry name" value="Trans_reg_C"/>
    <property type="match status" value="1"/>
</dbReference>
<keyword evidence="8" id="KW-1185">Reference proteome</keyword>
<dbReference type="CDD" id="cd15831">
    <property type="entry name" value="BTAD"/>
    <property type="match status" value="1"/>
</dbReference>
<dbReference type="InterPro" id="IPR005158">
    <property type="entry name" value="BTAD"/>
</dbReference>
<name>A0ABP8S129_9PSEU</name>
<dbReference type="Gene3D" id="1.10.10.10">
    <property type="entry name" value="Winged helix-like DNA-binding domain superfamily/Winged helix DNA-binding domain"/>
    <property type="match status" value="1"/>
</dbReference>
<dbReference type="PANTHER" id="PTHR35807">
    <property type="entry name" value="TRANSCRIPTIONAL REGULATOR REDD-RELATED"/>
    <property type="match status" value="1"/>
</dbReference>
<keyword evidence="2" id="KW-0805">Transcription regulation</keyword>
<dbReference type="Gene3D" id="3.40.50.300">
    <property type="entry name" value="P-loop containing nucleotide triphosphate hydrolases"/>
    <property type="match status" value="1"/>
</dbReference>
<dbReference type="Pfam" id="PF00486">
    <property type="entry name" value="Trans_reg_C"/>
    <property type="match status" value="1"/>
</dbReference>
<comment type="similarity">
    <text evidence="1">Belongs to the AfsR/DnrI/RedD regulatory family.</text>
</comment>
<sequence length="933" mass="97312">MALRYRDLGDIVVERDGEPVPVVGGRLRTALGLLLVHADRPVSVDALVDALWSGSAPPGAASTVESHVFRLRRVLEPDRPRGAASRVLAHEAAGYRLLAGPDEVDSRRFERLARDAEDLLTAGRTAQALVVTREALGSWRGRPFGELSDEPWAEATVARLEELHGQVRERHVDALLAEGDADAALVELEGALRDHPLREHLWAQRMLACHRAGRPDSALATFIEARTLLLDELGVEPGRELRELHARLLAEDPALDGPRRAPTAPAIGVLLPSRRVLVGRRAEVDRVAEAVARAGLVTVVGPAGCGKTALAVEAARAAAPAFPDGVRFVDLTGARAAEEVLDAVGGAFGLAVPASDAVRAHLGGLRLLLVLDHCGRVLDAVADLADALLSDGAAVTVLATCREPLDVPGETVVPLAPLPPPDPEDPALAQAPAVRLFLDRARLPDADLALVAEICRAVDGLPLAVELAAARTRAFGLPEILAQVTADPSGLAAVGRAHRGLTLRETVAQTVALLNADETAVHAAVSVVSGPFTVELAATLAALPADRTGAAVAGLVHRSLLSPLGPVAPGRPSRFAQLATVRGQAASVAEDPEALHLRRDRWVAELAGALPRLGSAAETTWFARLDDDRAALQATLVHAVVDLPSAAGVAVVGRVAQYLYHRGLSLEARRRLERAVTLDLGTALDRVLVRLALAGFRGLAGEADPDLLTGAADPALRGARPAADPAARGSGVPVPSPVDLLVDRLAVVAGTWLAGVGAEAVAPVLDAVRAVAAGSPDPHTLLLVDVTALLAGRGDAAAVFARGEALDDHFSCWVAAVVAAADALRAGAVEDGLRWTDRLLAAHRSHGVVEAPFLLELRGGLLARAGRDREAVREFGAAHAHLTRAGIGWPHTEWAPPLLAAARAALPEAEADAAWSEGARLGLADLVEARTPR</sequence>
<gene>
    <name evidence="7" type="ORF">GCM10023175_58600</name>
</gene>
<feature type="domain" description="OmpR/PhoB-type" evidence="6">
    <location>
        <begin position="1"/>
        <end position="99"/>
    </location>
</feature>
<dbReference type="PROSITE" id="PS51755">
    <property type="entry name" value="OMPR_PHOB"/>
    <property type="match status" value="1"/>
</dbReference>
<dbReference type="SMART" id="SM00382">
    <property type="entry name" value="AAA"/>
    <property type="match status" value="1"/>
</dbReference>
<dbReference type="SMART" id="SM01043">
    <property type="entry name" value="BTAD"/>
    <property type="match status" value="1"/>
</dbReference>
<evidence type="ECO:0000256" key="2">
    <source>
        <dbReference type="ARBA" id="ARBA00023015"/>
    </source>
</evidence>
<evidence type="ECO:0000256" key="5">
    <source>
        <dbReference type="PROSITE-ProRule" id="PRU01091"/>
    </source>
</evidence>
<dbReference type="Gene3D" id="1.25.40.10">
    <property type="entry name" value="Tetratricopeptide repeat domain"/>
    <property type="match status" value="1"/>
</dbReference>